<dbReference type="InterPro" id="IPR008254">
    <property type="entry name" value="Flavodoxin/NO_synth"/>
</dbReference>
<evidence type="ECO:0000313" key="2">
    <source>
        <dbReference type="EMBL" id="SSC13896.1"/>
    </source>
</evidence>
<dbReference type="GO" id="GO:0010181">
    <property type="term" value="F:FMN binding"/>
    <property type="evidence" value="ECO:0007669"/>
    <property type="project" value="InterPro"/>
</dbReference>
<dbReference type="PROSITE" id="PS50902">
    <property type="entry name" value="FLAVODOXIN_LIKE"/>
    <property type="match status" value="1"/>
</dbReference>
<accession>A0A7Z7LHB3</accession>
<protein>
    <submittedName>
        <fullName evidence="2">Flavodoxin</fullName>
    </submittedName>
</protein>
<dbReference type="Gene3D" id="3.40.50.360">
    <property type="match status" value="1"/>
</dbReference>
<evidence type="ECO:0000259" key="1">
    <source>
        <dbReference type="PROSITE" id="PS50902"/>
    </source>
</evidence>
<feature type="domain" description="Flavodoxin-like" evidence="1">
    <location>
        <begin position="3"/>
        <end position="144"/>
    </location>
</feature>
<dbReference type="InterPro" id="IPR029039">
    <property type="entry name" value="Flavoprotein-like_sf"/>
</dbReference>
<dbReference type="Proteomes" id="UP000250796">
    <property type="component" value="Chromosome MESINF"/>
</dbReference>
<dbReference type="EMBL" id="LS974202">
    <property type="protein sequence ID" value="SSC13896.1"/>
    <property type="molecule type" value="Genomic_DNA"/>
</dbReference>
<name>A0A7Z7LHB3_9BACT</name>
<keyword evidence="3" id="KW-1185">Reference proteome</keyword>
<dbReference type="AlphaFoldDB" id="A0A7Z7LHB3"/>
<organism evidence="2 3">
    <name type="scientific">Mesotoga infera</name>
    <dbReference type="NCBI Taxonomy" id="1236046"/>
    <lineage>
        <taxon>Bacteria</taxon>
        <taxon>Thermotogati</taxon>
        <taxon>Thermotogota</taxon>
        <taxon>Thermotogae</taxon>
        <taxon>Kosmotogales</taxon>
        <taxon>Kosmotogaceae</taxon>
        <taxon>Mesotoga</taxon>
    </lineage>
</organism>
<dbReference type="Pfam" id="PF12724">
    <property type="entry name" value="Flavodoxin_5"/>
    <property type="match status" value="1"/>
</dbReference>
<sequence>MNIGIVVYSQMGHTLSVASKLAEKLSSLGHRTSLKRLEGEDFKIDEFEAVIFCSPVHGGEPAQQIKDYLNRIPSLEGKKAACIATGVFPAGMGRNKTLESMKRLCESKGATVCGVASVGWWSLKRSVQIREAVESVASFLKSGALQSR</sequence>
<proteinExistence type="predicted"/>
<reference evidence="2 3" key="1">
    <citation type="submission" date="2017-01" db="EMBL/GenBank/DDBJ databases">
        <authorList>
            <person name="Erauso G."/>
        </authorList>
    </citation>
    <scope>NUCLEOTIDE SEQUENCE [LARGE SCALE GENOMIC DNA]</scope>
    <source>
        <strain evidence="2">MESINF1</strain>
    </source>
</reference>
<dbReference type="RefSeq" id="WP_169700059.1">
    <property type="nucleotide sequence ID" value="NZ_LS974202.1"/>
</dbReference>
<gene>
    <name evidence="2" type="ORF">MESINF_2456</name>
</gene>
<dbReference type="KEGG" id="minf:MESINF_2456"/>
<evidence type="ECO:0000313" key="3">
    <source>
        <dbReference type="Proteomes" id="UP000250796"/>
    </source>
</evidence>
<dbReference type="InterPro" id="IPR026816">
    <property type="entry name" value="Flavodoxin_dom"/>
</dbReference>
<dbReference type="SUPFAM" id="SSF52218">
    <property type="entry name" value="Flavoproteins"/>
    <property type="match status" value="1"/>
</dbReference>